<dbReference type="Proteomes" id="UP000180098">
    <property type="component" value="Unassembled WGS sequence"/>
</dbReference>
<dbReference type="InterPro" id="IPR016155">
    <property type="entry name" value="Mopterin_synth/thiamin_S_b"/>
</dbReference>
<evidence type="ECO:0000313" key="1">
    <source>
        <dbReference type="EMBL" id="OIJ09330.1"/>
    </source>
</evidence>
<dbReference type="OrthoDB" id="2972152at2"/>
<organism evidence="1 2">
    <name type="scientific">Anaerobacillus arseniciselenatis</name>
    <dbReference type="NCBI Taxonomy" id="85682"/>
    <lineage>
        <taxon>Bacteria</taxon>
        <taxon>Bacillati</taxon>
        <taxon>Bacillota</taxon>
        <taxon>Bacilli</taxon>
        <taxon>Bacillales</taxon>
        <taxon>Bacillaceae</taxon>
        <taxon>Anaerobacillus</taxon>
    </lineage>
</organism>
<comment type="caution">
    <text evidence="1">The sequence shown here is derived from an EMBL/GenBank/DDBJ whole genome shotgun (WGS) entry which is preliminary data.</text>
</comment>
<gene>
    <name evidence="1" type="ORF">BKP35_16800</name>
</gene>
<sequence>MKISVISYVPYLNDLKNEYILDNKTSVEEFINSLGIKWDDDVLIVVNKVIITDKYINLKDGDIIELLIPLSGG</sequence>
<dbReference type="EMBL" id="MLQQ01000045">
    <property type="protein sequence ID" value="OIJ09330.1"/>
    <property type="molecule type" value="Genomic_DNA"/>
</dbReference>
<dbReference type="Pfam" id="PF02597">
    <property type="entry name" value="ThiS"/>
    <property type="match status" value="1"/>
</dbReference>
<dbReference type="AlphaFoldDB" id="A0A1S2LAQ0"/>
<evidence type="ECO:0008006" key="3">
    <source>
        <dbReference type="Google" id="ProtNLM"/>
    </source>
</evidence>
<accession>A0A1S2LAQ0</accession>
<dbReference type="InterPro" id="IPR012675">
    <property type="entry name" value="Beta-grasp_dom_sf"/>
</dbReference>
<name>A0A1S2LAQ0_9BACI</name>
<dbReference type="Gene3D" id="3.10.20.30">
    <property type="match status" value="1"/>
</dbReference>
<protein>
    <recommendedName>
        <fullName evidence="3">Molybdopterin synthase sulfur carrier subunit</fullName>
    </recommendedName>
</protein>
<dbReference type="InterPro" id="IPR003749">
    <property type="entry name" value="ThiS/MoaD-like"/>
</dbReference>
<reference evidence="1 2" key="1">
    <citation type="submission" date="2016-10" db="EMBL/GenBank/DDBJ databases">
        <title>Draft genome sequences of four alkaliphilic bacteria belonging to the Anaerobacillus genus.</title>
        <authorList>
            <person name="Bassil N.M."/>
            <person name="Lloyd J.R."/>
        </authorList>
    </citation>
    <scope>NUCLEOTIDE SEQUENCE [LARGE SCALE GENOMIC DNA]</scope>
    <source>
        <strain evidence="1 2">DSM 15340</strain>
    </source>
</reference>
<dbReference type="SUPFAM" id="SSF54285">
    <property type="entry name" value="MoaD/ThiS"/>
    <property type="match status" value="1"/>
</dbReference>
<dbReference type="RefSeq" id="WP_071314539.1">
    <property type="nucleotide sequence ID" value="NZ_MLQQ01000045.1"/>
</dbReference>
<keyword evidence="2" id="KW-1185">Reference proteome</keyword>
<evidence type="ECO:0000313" key="2">
    <source>
        <dbReference type="Proteomes" id="UP000180098"/>
    </source>
</evidence>
<proteinExistence type="predicted"/>